<dbReference type="AlphaFoldDB" id="F9ZZ22"/>
<dbReference type="NCBIfam" id="TIGR00400">
    <property type="entry name" value="mgtE"/>
    <property type="match status" value="1"/>
</dbReference>
<evidence type="ECO:0000256" key="4">
    <source>
        <dbReference type="ARBA" id="ARBA00022692"/>
    </source>
</evidence>
<dbReference type="Gene3D" id="3.10.580.10">
    <property type="entry name" value="CBS-domain"/>
    <property type="match status" value="1"/>
</dbReference>
<dbReference type="EMBL" id="CP002738">
    <property type="protein sequence ID" value="AEF99877.1"/>
    <property type="molecule type" value="Genomic_DNA"/>
</dbReference>
<dbReference type="InterPro" id="IPR006669">
    <property type="entry name" value="MgtE_transporter"/>
</dbReference>
<feature type="domain" description="Magnesium transporter MgtE intracellular" evidence="9">
    <location>
        <begin position="38"/>
        <end position="141"/>
    </location>
</feature>
<dbReference type="eggNOG" id="COG2239">
    <property type="taxonomic scope" value="Bacteria"/>
</dbReference>
<dbReference type="SUPFAM" id="SSF161093">
    <property type="entry name" value="MgtE membrane domain-like"/>
    <property type="match status" value="1"/>
</dbReference>
<dbReference type="CDD" id="cd04606">
    <property type="entry name" value="CBS_pair_Mg_transporter"/>
    <property type="match status" value="1"/>
</dbReference>
<name>F9ZZ22_METMM</name>
<dbReference type="PANTHER" id="PTHR43773:SF1">
    <property type="entry name" value="MAGNESIUM TRANSPORTER MGTE"/>
    <property type="match status" value="1"/>
</dbReference>
<keyword evidence="6 8" id="KW-1133">Transmembrane helix</keyword>
<evidence type="ECO:0000256" key="3">
    <source>
        <dbReference type="ARBA" id="ARBA00022448"/>
    </source>
</evidence>
<dbReference type="Gene3D" id="1.10.357.20">
    <property type="entry name" value="SLC41 divalent cation transporters, integral membrane domain"/>
    <property type="match status" value="1"/>
</dbReference>
<dbReference type="RefSeq" id="WP_013818136.1">
    <property type="nucleotide sequence ID" value="NC_015572.1"/>
</dbReference>
<feature type="transmembrane region" description="Helical" evidence="8">
    <location>
        <begin position="365"/>
        <end position="386"/>
    </location>
</feature>
<dbReference type="InterPro" id="IPR036739">
    <property type="entry name" value="SLC41_membr_dom_sf"/>
</dbReference>
<sequence length="454" mass="49565">MTEMETIAIEPPELTLQQVFILLEQEQFDPLQTLLNEFPPKQLALMLEAMPPAERKQLWELIPETLSAETLTFLHDEVRNSLIAEMPAEALAAAAEQMEVIDLAYIMEDLPAPVRQTLEESLPDDILEHLENTLSFEEGSAGRLMSTDVISVRSDVSLGVVKRYLHLHEDLPDYTDGLMVADRDGIYQGKLLLNRVLTGDDEDLVQDVMNSQHKPILATASEHDIALFFEQSHFVSTAVVDENNRLLGRISLDYVIAILKAEADHALLGRAGLDEEADLFAPVLNSARRRTVWLAINLVTAFLAAWVIGLYADTLEKIVALAVLMPIVASMGGIAGSQTLTLTIRGLALDQISSGNKAWLARKEVLIGIINGLLWALVVSGVAWLWFRDSGISLVIGAAIVVNLVAAAAAGIAIPLILQRLRIDPALSGAVILTTVTDVVGFMSFLGLATQFLV</sequence>
<evidence type="ECO:0000259" key="9">
    <source>
        <dbReference type="SMART" id="SM00924"/>
    </source>
</evidence>
<comment type="similarity">
    <text evidence="2 8">Belongs to the SLC41A transporter family.</text>
</comment>
<dbReference type="SMART" id="SM00924">
    <property type="entry name" value="MgtE_N"/>
    <property type="match status" value="1"/>
</dbReference>
<dbReference type="InterPro" id="IPR038076">
    <property type="entry name" value="MgtE_N_sf"/>
</dbReference>
<evidence type="ECO:0000256" key="7">
    <source>
        <dbReference type="ARBA" id="ARBA00023136"/>
    </source>
</evidence>
<keyword evidence="8" id="KW-1003">Cell membrane</keyword>
<dbReference type="Proteomes" id="UP000008888">
    <property type="component" value="Chromosome"/>
</dbReference>
<reference evidence="11" key="3">
    <citation type="submission" date="2011-05" db="EMBL/GenBank/DDBJ databases">
        <title>Complete sequence of Methylomonas methanica MC09.</title>
        <authorList>
            <consortium name="US DOE Joint Genome Institute"/>
            <person name="Lucas S."/>
            <person name="Han J."/>
            <person name="Lapidus A."/>
            <person name="Cheng J.-F."/>
            <person name="Goodwin L."/>
            <person name="Pitluck S."/>
            <person name="Peters L."/>
            <person name="Mikhailova N."/>
            <person name="Teshima H."/>
            <person name="Han C."/>
            <person name="Tapia R."/>
            <person name="Land M."/>
            <person name="Hauser L."/>
            <person name="Kyrpides N."/>
            <person name="Ivanova N."/>
            <person name="Pagani I."/>
            <person name="Stein L."/>
            <person name="Woyke T."/>
        </authorList>
    </citation>
    <scope>NUCLEOTIDE SEQUENCE [LARGE SCALE GENOMIC DNA]</scope>
    <source>
        <strain evidence="11">MC09</strain>
    </source>
</reference>
<keyword evidence="11" id="KW-1185">Reference proteome</keyword>
<evidence type="ECO:0000256" key="1">
    <source>
        <dbReference type="ARBA" id="ARBA00004141"/>
    </source>
</evidence>
<evidence type="ECO:0000256" key="2">
    <source>
        <dbReference type="ARBA" id="ARBA00009749"/>
    </source>
</evidence>
<feature type="transmembrane region" description="Helical" evidence="8">
    <location>
        <begin position="430"/>
        <end position="453"/>
    </location>
</feature>
<dbReference type="InterPro" id="IPR046342">
    <property type="entry name" value="CBS_dom_sf"/>
</dbReference>
<accession>F9ZZ22</accession>
<evidence type="ECO:0000313" key="10">
    <source>
        <dbReference type="EMBL" id="AEF99877.1"/>
    </source>
</evidence>
<gene>
    <name evidence="10" type="ordered locus">Metme_1454</name>
</gene>
<dbReference type="GO" id="GO:0015095">
    <property type="term" value="F:magnesium ion transmembrane transporter activity"/>
    <property type="evidence" value="ECO:0007669"/>
    <property type="project" value="UniProtKB-UniRule"/>
</dbReference>
<protein>
    <recommendedName>
        <fullName evidence="8">Magnesium transporter MgtE</fullName>
    </recommendedName>
</protein>
<feature type="transmembrane region" description="Helical" evidence="8">
    <location>
        <begin position="292"/>
        <end position="312"/>
    </location>
</feature>
<keyword evidence="3 8" id="KW-0813">Transport</keyword>
<keyword evidence="8" id="KW-0479">Metal-binding</keyword>
<dbReference type="STRING" id="857087.Metme_1454"/>
<evidence type="ECO:0000256" key="6">
    <source>
        <dbReference type="ARBA" id="ARBA00022989"/>
    </source>
</evidence>
<comment type="subcellular location">
    <subcellularLocation>
        <location evidence="8">Cell membrane</location>
        <topology evidence="8">Multi-pass membrane protein</topology>
    </subcellularLocation>
    <subcellularLocation>
        <location evidence="1">Membrane</location>
        <topology evidence="1">Multi-pass membrane protein</topology>
    </subcellularLocation>
</comment>
<dbReference type="SUPFAM" id="SSF158791">
    <property type="entry name" value="MgtE N-terminal domain-like"/>
    <property type="match status" value="1"/>
</dbReference>
<keyword evidence="5 8" id="KW-0460">Magnesium</keyword>
<dbReference type="GO" id="GO:0046872">
    <property type="term" value="F:metal ion binding"/>
    <property type="evidence" value="ECO:0007669"/>
    <property type="project" value="UniProtKB-KW"/>
</dbReference>
<dbReference type="InterPro" id="IPR006668">
    <property type="entry name" value="Mg_transptr_MgtE_intracell_dom"/>
</dbReference>
<organism evidence="10 11">
    <name type="scientific">Methylomonas methanica (strain DSM 25384 / MC09)</name>
    <dbReference type="NCBI Taxonomy" id="857087"/>
    <lineage>
        <taxon>Bacteria</taxon>
        <taxon>Pseudomonadati</taxon>
        <taxon>Pseudomonadota</taxon>
        <taxon>Gammaproteobacteria</taxon>
        <taxon>Methylococcales</taxon>
        <taxon>Methylococcaceae</taxon>
        <taxon>Methylomonas</taxon>
    </lineage>
</organism>
<keyword evidence="7 8" id="KW-0472">Membrane</keyword>
<dbReference type="Pfam" id="PF03448">
    <property type="entry name" value="MgtE_N"/>
    <property type="match status" value="1"/>
</dbReference>
<dbReference type="KEGG" id="mmt:Metme_1454"/>
<feature type="transmembrane region" description="Helical" evidence="8">
    <location>
        <begin position="318"/>
        <end position="344"/>
    </location>
</feature>
<dbReference type="Gene3D" id="1.25.60.10">
    <property type="entry name" value="MgtE N-terminal domain-like"/>
    <property type="match status" value="1"/>
</dbReference>
<comment type="subunit">
    <text evidence="8">Homodimer.</text>
</comment>
<evidence type="ECO:0000256" key="8">
    <source>
        <dbReference type="RuleBase" id="RU362011"/>
    </source>
</evidence>
<reference key="2">
    <citation type="submission" date="2011-05" db="EMBL/GenBank/DDBJ databases">
        <title>Complete genome sequence of the aerobic marine methanotroph Methylomonas methanica MC09.</title>
        <authorList>
            <person name="Boden R."/>
            <person name="Cunliffe M."/>
            <person name="Scanlan J."/>
            <person name="Moussard H."/>
            <person name="Kits K.D."/>
            <person name="Klotz M."/>
            <person name="Jetten M."/>
            <person name="Vuilleumier S."/>
            <person name="Han J."/>
            <person name="Peters L."/>
            <person name="Mikhailova N."/>
            <person name="Teshima H."/>
            <person name="Tapia R."/>
            <person name="Kyrpides N."/>
            <person name="Ivanova N."/>
            <person name="Pagani I."/>
            <person name="Cheng J.-F."/>
            <person name="Goodwin L."/>
            <person name="Han C."/>
            <person name="Hauser L."/>
            <person name="Land M."/>
            <person name="Lapidus A."/>
            <person name="Lucas S."/>
            <person name="Pitluck S."/>
            <person name="Woyke T."/>
            <person name="Stein L.Y."/>
            <person name="Murrell C."/>
        </authorList>
    </citation>
    <scope>NUCLEOTIDE SEQUENCE</scope>
    <source>
        <strain>MC09</strain>
    </source>
</reference>
<proteinExistence type="inferred from homology"/>
<dbReference type="PANTHER" id="PTHR43773">
    <property type="entry name" value="MAGNESIUM TRANSPORTER MGTE"/>
    <property type="match status" value="1"/>
</dbReference>
<reference evidence="10 11" key="1">
    <citation type="journal article" date="2011" name="J. Bacteriol.">
        <title>Complete Genome Sequence of the Aerobic Marine Methanotroph Methylomonas methanica MC09.</title>
        <authorList>
            <person name="Boden R."/>
            <person name="Cunliffe M."/>
            <person name="Scanlan J."/>
            <person name="Moussard H."/>
            <person name="Kits K.D."/>
            <person name="Klotz M.G."/>
            <person name="Jetten M.S."/>
            <person name="Vuilleumier S."/>
            <person name="Han J."/>
            <person name="Peters L."/>
            <person name="Mikhailova N."/>
            <person name="Teshima H."/>
            <person name="Tapia R."/>
            <person name="Kyrpides N."/>
            <person name="Ivanova N."/>
            <person name="Pagani I."/>
            <person name="Cheng J.F."/>
            <person name="Goodwin L."/>
            <person name="Han C."/>
            <person name="Hauser L."/>
            <person name="Land M.L."/>
            <person name="Lapidus A."/>
            <person name="Lucas S."/>
            <person name="Pitluck S."/>
            <person name="Woyke T."/>
            <person name="Stein L."/>
            <person name="Murrell J.C."/>
        </authorList>
    </citation>
    <scope>NUCLEOTIDE SEQUENCE [LARGE SCALE GENOMIC DNA]</scope>
    <source>
        <strain evidence="10 11">MC09</strain>
    </source>
</reference>
<comment type="function">
    <text evidence="8">Acts as a magnesium transporter.</text>
</comment>
<evidence type="ECO:0000256" key="5">
    <source>
        <dbReference type="ARBA" id="ARBA00022842"/>
    </source>
</evidence>
<keyword evidence="4 8" id="KW-0812">Transmembrane</keyword>
<dbReference type="SUPFAM" id="SSF54631">
    <property type="entry name" value="CBS-domain pair"/>
    <property type="match status" value="1"/>
</dbReference>
<dbReference type="HOGENOM" id="CLU_037408_1_0_6"/>
<evidence type="ECO:0000313" key="11">
    <source>
        <dbReference type="Proteomes" id="UP000008888"/>
    </source>
</evidence>
<feature type="transmembrane region" description="Helical" evidence="8">
    <location>
        <begin position="392"/>
        <end position="418"/>
    </location>
</feature>
<dbReference type="Pfam" id="PF01769">
    <property type="entry name" value="MgtE"/>
    <property type="match status" value="1"/>
</dbReference>
<dbReference type="InterPro" id="IPR006667">
    <property type="entry name" value="SLC41_membr_dom"/>
</dbReference>
<dbReference type="GO" id="GO:0005886">
    <property type="term" value="C:plasma membrane"/>
    <property type="evidence" value="ECO:0007669"/>
    <property type="project" value="UniProtKB-SubCell"/>
</dbReference>